<feature type="compositionally biased region" description="Pro residues" evidence="12">
    <location>
        <begin position="3204"/>
        <end position="3214"/>
    </location>
</feature>
<comment type="caution">
    <text evidence="11">Lacks conserved residue(s) required for the propagation of feature annotation.</text>
</comment>
<dbReference type="PROSITE" id="PS01186">
    <property type="entry name" value="EGF_2"/>
    <property type="match status" value="4"/>
</dbReference>
<feature type="domain" description="Cadherin" evidence="16">
    <location>
        <begin position="1017"/>
        <end position="1122"/>
    </location>
</feature>
<dbReference type="PRINTS" id="PR00205">
    <property type="entry name" value="CADHERIN"/>
</dbReference>
<feature type="domain" description="Cadherin" evidence="16">
    <location>
        <begin position="1329"/>
        <end position="1483"/>
    </location>
</feature>
<dbReference type="GeneID" id="106805055"/>
<comment type="subcellular location">
    <subcellularLocation>
        <location evidence="1">Membrane</location>
    </subcellularLocation>
</comment>
<feature type="domain" description="Cadherin" evidence="16">
    <location>
        <begin position="177"/>
        <end position="281"/>
    </location>
</feature>
<feature type="domain" description="Laminin G" evidence="14">
    <location>
        <begin position="2757"/>
        <end position="2939"/>
    </location>
</feature>
<dbReference type="Pfam" id="PF02210">
    <property type="entry name" value="Laminin_G_2"/>
    <property type="match status" value="2"/>
</dbReference>
<feature type="domain" description="Cadherin" evidence="16">
    <location>
        <begin position="810"/>
        <end position="913"/>
    </location>
</feature>
<feature type="disulfide bond" evidence="11">
    <location>
        <begin position="2497"/>
        <end position="2506"/>
    </location>
</feature>
<dbReference type="Pfam" id="PF07645">
    <property type="entry name" value="EGF_CA"/>
    <property type="match status" value="1"/>
</dbReference>
<evidence type="ECO:0000256" key="3">
    <source>
        <dbReference type="ARBA" id="ARBA00022692"/>
    </source>
</evidence>
<accession>A0ABM1DPZ6</accession>
<dbReference type="InterPro" id="IPR050971">
    <property type="entry name" value="Cadherin-domain_protein"/>
</dbReference>
<evidence type="ECO:0000313" key="17">
    <source>
        <dbReference type="Proteomes" id="UP000695022"/>
    </source>
</evidence>
<feature type="domain" description="Cadherin" evidence="16">
    <location>
        <begin position="283"/>
        <end position="389"/>
    </location>
</feature>
<feature type="domain" description="EGF-like" evidence="15">
    <location>
        <begin position="2202"/>
        <end position="2239"/>
    </location>
</feature>
<evidence type="ECO:0000259" key="16">
    <source>
        <dbReference type="PROSITE" id="PS50268"/>
    </source>
</evidence>
<evidence type="ECO:0000256" key="2">
    <source>
        <dbReference type="ARBA" id="ARBA00022536"/>
    </source>
</evidence>
<keyword evidence="4" id="KW-0677">Repeat</keyword>
<feature type="region of interest" description="Disordered" evidence="12">
    <location>
        <begin position="1406"/>
        <end position="1461"/>
    </location>
</feature>
<dbReference type="CDD" id="cd11304">
    <property type="entry name" value="Cadherin_repeat"/>
    <property type="match status" value="17"/>
</dbReference>
<feature type="disulfide bond" evidence="11">
    <location>
        <begin position="2728"/>
        <end position="2737"/>
    </location>
</feature>
<feature type="compositionally biased region" description="Low complexity" evidence="12">
    <location>
        <begin position="3108"/>
        <end position="3127"/>
    </location>
</feature>
<feature type="disulfide bond" evidence="11">
    <location>
        <begin position="2229"/>
        <end position="2238"/>
    </location>
</feature>
<feature type="domain" description="Cadherin" evidence="16">
    <location>
        <begin position="1597"/>
        <end position="1703"/>
    </location>
</feature>
<evidence type="ECO:0000256" key="5">
    <source>
        <dbReference type="ARBA" id="ARBA00022837"/>
    </source>
</evidence>
<proteinExistence type="predicted"/>
<feature type="region of interest" description="Disordered" evidence="12">
    <location>
        <begin position="1479"/>
        <end position="1498"/>
    </location>
</feature>
<dbReference type="SMART" id="SM00112">
    <property type="entry name" value="CA"/>
    <property type="match status" value="18"/>
</dbReference>
<evidence type="ECO:0000313" key="18">
    <source>
        <dbReference type="RefSeq" id="XP_014662017.1"/>
    </source>
</evidence>
<organism evidence="17 18">
    <name type="scientific">Priapulus caudatus</name>
    <name type="common">Priapulid worm</name>
    <dbReference type="NCBI Taxonomy" id="37621"/>
    <lineage>
        <taxon>Eukaryota</taxon>
        <taxon>Metazoa</taxon>
        <taxon>Ecdysozoa</taxon>
        <taxon>Scalidophora</taxon>
        <taxon>Priapulida</taxon>
        <taxon>Priapulimorpha</taxon>
        <taxon>Priapulimorphida</taxon>
        <taxon>Priapulidae</taxon>
        <taxon>Priapulus</taxon>
    </lineage>
</organism>
<feature type="domain" description="Cadherin" evidence="16">
    <location>
        <begin position="1529"/>
        <end position="1596"/>
    </location>
</feature>
<feature type="disulfide bond" evidence="11">
    <location>
        <begin position="2250"/>
        <end position="2267"/>
    </location>
</feature>
<dbReference type="InterPro" id="IPR049883">
    <property type="entry name" value="NOTCH1_EGF-like"/>
</dbReference>
<keyword evidence="17" id="KW-1185">Reference proteome</keyword>
<feature type="domain" description="Cadherin" evidence="16">
    <location>
        <begin position="598"/>
        <end position="703"/>
    </location>
</feature>
<feature type="domain" description="EGF-like" evidence="15">
    <location>
        <begin position="2241"/>
        <end position="2279"/>
    </location>
</feature>
<dbReference type="Pfam" id="PF00054">
    <property type="entry name" value="Laminin_G_1"/>
    <property type="match status" value="1"/>
</dbReference>
<keyword evidence="6" id="KW-0130">Cell adhesion</keyword>
<evidence type="ECO:0000256" key="1">
    <source>
        <dbReference type="ARBA" id="ARBA00004370"/>
    </source>
</evidence>
<gene>
    <name evidence="18" type="primary">LOC106805055</name>
</gene>
<feature type="domain" description="Cadherin" evidence="16">
    <location>
        <begin position="78"/>
        <end position="176"/>
    </location>
</feature>
<reference evidence="18" key="1">
    <citation type="submission" date="2025-08" db="UniProtKB">
        <authorList>
            <consortium name="RefSeq"/>
        </authorList>
    </citation>
    <scope>IDENTIFICATION</scope>
</reference>
<feature type="domain" description="Laminin G" evidence="14">
    <location>
        <begin position="2280"/>
        <end position="2468"/>
    </location>
</feature>
<feature type="domain" description="Cadherin" evidence="16">
    <location>
        <begin position="704"/>
        <end position="809"/>
    </location>
</feature>
<feature type="domain" description="Cadherin" evidence="16">
    <location>
        <begin position="1810"/>
        <end position="1917"/>
    </location>
</feature>
<dbReference type="PANTHER" id="PTHR24025">
    <property type="entry name" value="DESMOGLEIN FAMILY MEMBER"/>
    <property type="match status" value="1"/>
</dbReference>
<feature type="region of interest" description="Disordered" evidence="12">
    <location>
        <begin position="3025"/>
        <end position="3053"/>
    </location>
</feature>
<feature type="domain" description="EGF-like" evidence="15">
    <location>
        <begin position="2471"/>
        <end position="2507"/>
    </location>
</feature>
<feature type="compositionally biased region" description="Basic and acidic residues" evidence="12">
    <location>
        <begin position="1450"/>
        <end position="1461"/>
    </location>
</feature>
<dbReference type="InterPro" id="IPR000152">
    <property type="entry name" value="EGF-type_Asp/Asn_hydroxyl_site"/>
</dbReference>
<protein>
    <submittedName>
        <fullName evidence="18">Cadherin-related tumor suppressor-like</fullName>
    </submittedName>
</protein>
<dbReference type="InterPro" id="IPR020894">
    <property type="entry name" value="Cadherin_CS"/>
</dbReference>
<dbReference type="SUPFAM" id="SSF49899">
    <property type="entry name" value="Concanavalin A-like lectins/glucanases"/>
    <property type="match status" value="3"/>
</dbReference>
<feature type="disulfide bond" evidence="11">
    <location>
        <begin position="2190"/>
        <end position="2199"/>
    </location>
</feature>
<evidence type="ECO:0000256" key="11">
    <source>
        <dbReference type="PROSITE-ProRule" id="PRU00076"/>
    </source>
</evidence>
<feature type="transmembrane region" description="Helical" evidence="13">
    <location>
        <begin position="2975"/>
        <end position="3002"/>
    </location>
</feature>
<feature type="domain" description="EGF-like" evidence="15">
    <location>
        <begin position="2702"/>
        <end position="2738"/>
    </location>
</feature>
<feature type="domain" description="Cadherin" evidence="16">
    <location>
        <begin position="1"/>
        <end position="77"/>
    </location>
</feature>
<feature type="domain" description="Cadherin" evidence="16">
    <location>
        <begin position="389"/>
        <end position="492"/>
    </location>
</feature>
<dbReference type="InterPro" id="IPR015919">
    <property type="entry name" value="Cadherin-like_sf"/>
</dbReference>
<dbReference type="PROSITE" id="PS00232">
    <property type="entry name" value="CADHERIN_1"/>
    <property type="match status" value="7"/>
</dbReference>
<feature type="domain" description="Cadherin" evidence="16">
    <location>
        <begin position="1122"/>
        <end position="1222"/>
    </location>
</feature>
<dbReference type="Proteomes" id="UP000695022">
    <property type="component" value="Unplaced"/>
</dbReference>
<keyword evidence="5 10" id="KW-0106">Calcium</keyword>
<evidence type="ECO:0000256" key="7">
    <source>
        <dbReference type="ARBA" id="ARBA00022989"/>
    </source>
</evidence>
<dbReference type="InterPro" id="IPR000742">
    <property type="entry name" value="EGF"/>
</dbReference>
<dbReference type="InterPro" id="IPR013320">
    <property type="entry name" value="ConA-like_dom_sf"/>
</dbReference>
<dbReference type="CDD" id="cd00110">
    <property type="entry name" value="LamG"/>
    <property type="match status" value="3"/>
</dbReference>
<feature type="domain" description="EGF-like" evidence="15">
    <location>
        <begin position="2164"/>
        <end position="2200"/>
    </location>
</feature>
<feature type="domain" description="Cadherin" evidence="16">
    <location>
        <begin position="1223"/>
        <end position="1328"/>
    </location>
</feature>
<dbReference type="SMART" id="SM00179">
    <property type="entry name" value="EGF_CA"/>
    <property type="match status" value="5"/>
</dbReference>
<dbReference type="RefSeq" id="XP_014662017.1">
    <property type="nucleotide sequence ID" value="XM_014806531.1"/>
</dbReference>
<dbReference type="Gene3D" id="2.60.120.200">
    <property type="match status" value="3"/>
</dbReference>
<dbReference type="InterPro" id="IPR001791">
    <property type="entry name" value="Laminin_G"/>
</dbReference>
<evidence type="ECO:0000256" key="6">
    <source>
        <dbReference type="ARBA" id="ARBA00022889"/>
    </source>
</evidence>
<feature type="compositionally biased region" description="Basic residues" evidence="12">
    <location>
        <begin position="1428"/>
        <end position="1443"/>
    </location>
</feature>
<name>A0ABM1DPZ6_PRICU</name>
<keyword evidence="9 11" id="KW-1015">Disulfide bond</keyword>
<dbReference type="PROSITE" id="PS50026">
    <property type="entry name" value="EGF_3"/>
    <property type="match status" value="5"/>
</dbReference>
<dbReference type="SMART" id="SM00282">
    <property type="entry name" value="LamG"/>
    <property type="match status" value="3"/>
</dbReference>
<dbReference type="PROSITE" id="PS00010">
    <property type="entry name" value="ASX_HYDROXYL"/>
    <property type="match status" value="1"/>
</dbReference>
<evidence type="ECO:0000259" key="15">
    <source>
        <dbReference type="PROSITE" id="PS50026"/>
    </source>
</evidence>
<keyword evidence="8 13" id="KW-0472">Membrane</keyword>
<keyword evidence="7 13" id="KW-1133">Transmembrane helix</keyword>
<feature type="domain" description="Cadherin" evidence="16">
    <location>
        <begin position="1704"/>
        <end position="1809"/>
    </location>
</feature>
<feature type="disulfide bond" evidence="11">
    <location>
        <begin position="2269"/>
        <end position="2278"/>
    </location>
</feature>
<dbReference type="InterPro" id="IPR002126">
    <property type="entry name" value="Cadherin-like_dom"/>
</dbReference>
<feature type="region of interest" description="Disordered" evidence="12">
    <location>
        <begin position="3182"/>
        <end position="3224"/>
    </location>
</feature>
<dbReference type="SUPFAM" id="SSF57196">
    <property type="entry name" value="EGF/Laminin"/>
    <property type="match status" value="2"/>
</dbReference>
<evidence type="ECO:0000256" key="10">
    <source>
        <dbReference type="PROSITE-ProRule" id="PRU00043"/>
    </source>
</evidence>
<dbReference type="PROSITE" id="PS50025">
    <property type="entry name" value="LAM_G_DOMAIN"/>
    <property type="match status" value="3"/>
</dbReference>
<dbReference type="Gene3D" id="2.60.40.60">
    <property type="entry name" value="Cadherins"/>
    <property type="match status" value="18"/>
</dbReference>
<dbReference type="SMART" id="SM00181">
    <property type="entry name" value="EGF"/>
    <property type="match status" value="6"/>
</dbReference>
<feature type="region of interest" description="Disordered" evidence="12">
    <location>
        <begin position="3251"/>
        <end position="3276"/>
    </location>
</feature>
<dbReference type="SUPFAM" id="SSF49313">
    <property type="entry name" value="Cadherin-like"/>
    <property type="match status" value="18"/>
</dbReference>
<evidence type="ECO:0000256" key="13">
    <source>
        <dbReference type="SAM" id="Phobius"/>
    </source>
</evidence>
<dbReference type="PROSITE" id="PS00022">
    <property type="entry name" value="EGF_1"/>
    <property type="match status" value="4"/>
</dbReference>
<evidence type="ECO:0000259" key="14">
    <source>
        <dbReference type="PROSITE" id="PS50025"/>
    </source>
</evidence>
<dbReference type="InterPro" id="IPR001881">
    <property type="entry name" value="EGF-like_Ca-bd_dom"/>
</dbReference>
<feature type="region of interest" description="Disordered" evidence="12">
    <location>
        <begin position="3108"/>
        <end position="3170"/>
    </location>
</feature>
<keyword evidence="2 11" id="KW-0245">EGF-like domain</keyword>
<evidence type="ECO:0000256" key="9">
    <source>
        <dbReference type="ARBA" id="ARBA00023157"/>
    </source>
</evidence>
<evidence type="ECO:0000256" key="12">
    <source>
        <dbReference type="SAM" id="MobiDB-lite"/>
    </source>
</evidence>
<feature type="domain" description="Laminin G" evidence="14">
    <location>
        <begin position="2526"/>
        <end position="2699"/>
    </location>
</feature>
<evidence type="ECO:0000256" key="8">
    <source>
        <dbReference type="ARBA" id="ARBA00023136"/>
    </source>
</evidence>
<feature type="domain" description="Cadherin" evidence="16">
    <location>
        <begin position="493"/>
        <end position="597"/>
    </location>
</feature>
<dbReference type="Gene3D" id="2.10.25.10">
    <property type="entry name" value="Laminin"/>
    <property type="match status" value="6"/>
</dbReference>
<dbReference type="InterPro" id="IPR018097">
    <property type="entry name" value="EGF_Ca-bd_CS"/>
</dbReference>
<dbReference type="PANTHER" id="PTHR24025:SF23">
    <property type="entry name" value="NEURAL-CADHERIN"/>
    <property type="match status" value="1"/>
</dbReference>
<sequence length="3276" mass="351998">MEFFITNISANGVLQPRLFAIEEKTGLMKTADVLDAELGVQVFYIDIVAVDKKSLHSVGDAQVEIQLIDVNDSPPVFDQDEYAFFVSEDAHVDHTIGKVTANDPDTVDTVHYHFYKGQKSPFKIDPTTGVLRTTQALDRELAPVYELGVRASDGVHFTDVTVTVHIEDVNDNAPHFDRAAFSFEVPENSRKGAVVAKVTATDADEGANGNVSYELISDWGGDVFSFNSDTGEFTLIDTLDYEQDEHYIFSVQARDAGRPRLSSACTVYINVGDLNDNAPVFTRQSYSTDDVREDVATGSSIITVTATDADSGENAELTYSIVDGDPKRQFGIHANGTVYNAAALDRETDSYYNLVVRATDRASPPSARLSATASVTVILRDVNDMAPAFRTPDYASVREGAPLGTVVMVVEAEDADEGKNSYVEYSLASAPGGEFSLGPVDGVLRVTGKLDREATENYTLVVTATDKGQPPHSTVQRISVKILDDNDNSPVFARSEYRAVLPEDTSVGTILLQLNATDRDAGNNGAVRYYIVDGDDALDFALDPRSGILTVRNPLDHEGVPAYRLTVHAEDLGVEPRRDVAVVVVTVTDVNDSPPVFLHSPYVVYVLESIAETPAAVTTVTADDADSPPNAQLTYSLQESHGGLFQIDVVTGEIQVTRPLDRETREEYWLTVLATDSGVEQQLSGTGRVKVIVQDVNDHSPAFSSDRYLAHVNENQPAGTRVIEVHAEDADEGNNGLVRYQLSDGDSQHFVLDSATGQLVTTVELDRERQATYELTVVAMDSSGAYTALTSTATVTVVVDDENDHRPSFADDNLVVYIPHPSSPGQFVAGVMAEDPDSGPNGLLKYSMAGPDAGKFVLNPNTGVIKTAAALSEARTRTPYILDVSVSDDGLPSLGSSMKVQVFTRPAASFPRFNAATSRFTFSEDTTNAVVTKVTAVSPKSGAAGRLRYRIASGNHGNVFALDDGGLLRVTRGLDYETRREYQLWLEARDAASPPLCDHALVTVELTDANDNAPAFSQYVYEVSVAEGQRPPAFVVRVNASDADDGANGEILYRLSADGNVGNAFSIDAETGEVTAEVELDHEATPSYRLTVEATDRGTPPLTGTATIAVSVADRNDNPPRFTRLFNEAVAENSPRGTFIVRVTSSDADDGVNANASYRLTKNPGGRFAIDERGGELTVAGALDREEQEEYSLIVLAADAHWRIETPITVTLTDENDNAPAFERDAYAFRVPETATAFSYVGQVRASDLDRPGPNSDVRYALAAASDAFAVDAESGDVLTRARFRYASGGDNRHVITVVAADSGVPRLSSSVAVTIDIEDANDHAPVFDAAAYASPVPDNSPVGASILEVHAEDNEDYGENAVISYSIASGNGSDYFKVDVTTGVVRVAKSLHDRTNEQLQLDRWRPPTAAHPRADTNGQFAVDAGHGGRHGGARAGLRRRGTARSTSSNRDRRARTEDSVRAGASVALVVRVADVNDSPPRWQRRPSSDAYVRRRTRRRPPVVGAVLRAARTHDRLTSAATQRIGSPGGEASRRGRLFRLDARSGELTAAATFDYEARAEYAVDVVASDADDAALFDAARVRVHVVGENEYRPRFVVRQYSFRVSEMAQRGAVVGVVVAADEDGGRDGVVHYSLVGRNRDRGFAVQRETGRIVVAGRLDRERASELSLTVLAKNPGAIGGDDDTDTCEVHVTVEDANDPPVFEPAAYVSRVAEDATVGTVVARVSAFDRDLRSDYQQFSYSIVGGDDGGAFAIDARDGVVTTARRLNRETVSVYNLTVAAVDTGAPPQTGTASVVVTLDDVNDHAPEFADAPLRGSVAEGMPAYTSVMTLSASDRDSPQNGAPFVYSLADGPDTRYFTLEPRSGVLRTTRVLDRETRDRYSLVVTVMDSGAPRMTSTHALEVLVADVNDSPSSPRDLLVAVHALAGRAPRGRVADVSPADPDLVGEYACVLEAGDRDVFAIPRACELHVLRPLRADAVYTLNVSASDGAHARVHSTVRVRSAAFTNATLENSVTLRFDNVTADAFAARFYDAFVRALGGALDAGRTFEIIAMQDIGDGALELRLAVRRGDTRYVTAADVVRAILRGQQRIERESGVKVAEVGRDPCASSPCRNGGACASRVVVYDDVVAADAPSLVFVSPRTELTHACRCASGFTGVSCDARQDHVCPPDACRNGGSCVWRGGAAACACVDGYHGERCELDVDECLRGGACENGGVCENTYGSYHCTCREPYTGARCEATISPCASSPCRNAGACVTDDSAAGFYCRCAFGYHGARCEQASYGFRALSYAEFPPLDARGNKIAIEFSTLRRDALLLYNHDGRAGERSLFLALELQDGRPVLSYRLAEEVVRVRIDVDVSNARWYRLTAQRRAKFATLSVGVCNSEGCEDCHDDGCQASGSSVGRASSLNLRGQHMSVGGVSSVDGLADRPGQVRSTDFIGCIRSIYVNDIRLDLSKPLSSRFVTDTCPRNEDMCLKRPCGSEGICIDEWDSHSCQCSEGITKLNCTKATEAFSLSADGWVELSMSDTFKRSKQISQQVAAHSRQRREALPSEQTLLIKFRTRANDGMLFYAKSSSEYTILQLYHGRVRYVSAVHGAIVTELLVEAGDSSDGRWHTVTLAQRANSIALALDGDHVEKSFSVPVHDFLSTDVSIFAVGGYAEPIRHVGQIIPGTVSCSIVSRSSLDLSKPLSSRFVTDTCPRNEDMCLKRPCGSEGICIDEWDSHSCQCSEGITKLNCTKATEAFSLSADGWVELSMSDTFKRSKQISQQVAAHSRQRREALPSEQTLLIKFRTRANDGMLFYAKSSSEYTILQLYHGRVRYVSAVHGAIVTELLVEAGDSSDGRWHTVTLAQRANSIALALDGDHVEKSFSVPVHDFLSTDVSIFAVGGYAEPIRHVGQIIPGFSGCLSTLNINGEIQPLTGSGHLFDAVTYGEVAAGCEGPPVCSSAPCADDHVCVDEWHRYSCVSAAGGGSSGALHVGVVVAIIFFSLLFVVLLVTFVVFRRRRHLRDKKAAVATYVNACGGGGGGGGDRRRSRACAGPRASRPGGGGLALTRSRSTATAAVAVVRCSTTSLELDRRRLRSAQSGGCSGLTADDVDKLHKTRSSLSSAIDNASSSSTGTVTPPVSRKTPLPPAVAAGDVAESSSDESGNDSFTCSEFEYDGPAADNPADRLSRLMQERKAKDYDSHGSMSTIVASDDDSSPHRPPQPQPPPRANGGSVNPQGVMSWDNLLNWGPNFESLVGVFKDIASLDDGATGDEQPLQQQLSGPPVSEEYV</sequence>
<dbReference type="PROSITE" id="PS01187">
    <property type="entry name" value="EGF_CA"/>
    <property type="match status" value="1"/>
</dbReference>
<evidence type="ECO:0000256" key="4">
    <source>
        <dbReference type="ARBA" id="ARBA00022737"/>
    </source>
</evidence>
<keyword evidence="3 13" id="KW-0812">Transmembrane</keyword>
<feature type="domain" description="Cadherin" evidence="16">
    <location>
        <begin position="914"/>
        <end position="1016"/>
    </location>
</feature>
<dbReference type="Pfam" id="PF00028">
    <property type="entry name" value="Cadherin"/>
    <property type="match status" value="16"/>
</dbReference>
<dbReference type="CDD" id="cd00054">
    <property type="entry name" value="EGF_CA"/>
    <property type="match status" value="4"/>
</dbReference>
<dbReference type="PROSITE" id="PS50268">
    <property type="entry name" value="CADHERIN_2"/>
    <property type="match status" value="18"/>
</dbReference>